<sequence>MKIYPENTELSVFAAAQLSSWQLARDNYRALKSVRTKRLKIRGLDAVLQYNPARITSSSAKIDSESLASRECFLCREHRVDQSYIPFHGRKGKDYDILLNPYPIFQWHFTVPLTFHTPQSIWRRYTDMLSLAERYPSYTIIYNGPQCGASAPDHHHFQAVPGGSLPMETAAMRAFPGDGTDGTDGVLRPLTSFGKASLFLMNLMTTGVFVIRSSSSKDAAKLFYRLLDCVPDDPGLAEPMINLLSFSRDGIFYSIVFLRKKHRSHHYYAQGKENIFMSLGSVDMGGVFIAALEKDFEKVTSRDIEDILDEISIDRDFQEKLISRICREQPEIEVGIMSAPQIRFRLLYDGDGVKTVSARDGRLLYDGAVYDELYFDSPTRSTFFAEPAFELSDVTIGKGFHWERKECQVFAGALKLIAEGGLVTAVNVIGIEDYLLSVISSEMKSSAPKEFLKAHAVISRSWALLKIRNRGAAAVPVREKVSDGEIIRWYDGDGHERFDVCADDHCQRYQGLTRAVGHRIKEAIDETWGEVLSYEGKVCDARFSKCCGGKTEIFSTCWDDTDYPYLVSKDDPYCGRAVPGLLRTVLNDYDMETESFYRWKAGYGAEELSALVRERTGIDFGTVTSMIPVLRGPSDRIVKLEITGTKRKMVFGKELEIRRILSRSHLYSSAFDIESGDGRFVLEGKGWGHGVGLCQIGAAVMAAEGAGYKEILDFYYPGTFIIFAEP</sequence>
<dbReference type="Proteomes" id="UP000823772">
    <property type="component" value="Unassembled WGS sequence"/>
</dbReference>
<dbReference type="GO" id="GO:0030288">
    <property type="term" value="C:outer membrane-bounded periplasmic space"/>
    <property type="evidence" value="ECO:0007669"/>
    <property type="project" value="TreeGrafter"/>
</dbReference>
<evidence type="ECO:0000313" key="4">
    <source>
        <dbReference type="Proteomes" id="UP000823772"/>
    </source>
</evidence>
<evidence type="ECO:0000259" key="2">
    <source>
        <dbReference type="Pfam" id="PF16269"/>
    </source>
</evidence>
<feature type="domain" description="DUF4922" evidence="2">
    <location>
        <begin position="15"/>
        <end position="160"/>
    </location>
</feature>
<dbReference type="Pfam" id="PF16269">
    <property type="entry name" value="DUF4922"/>
    <property type="match status" value="1"/>
</dbReference>
<evidence type="ECO:0000259" key="1">
    <source>
        <dbReference type="Pfam" id="PF08486"/>
    </source>
</evidence>
<dbReference type="PANTHER" id="PTHR30032">
    <property type="entry name" value="N-ACETYLMURAMOYL-L-ALANINE AMIDASE-RELATED"/>
    <property type="match status" value="1"/>
</dbReference>
<proteinExistence type="predicted"/>
<protein>
    <submittedName>
        <fullName evidence="3">DUF4922 domain-containing protein</fullName>
    </submittedName>
</protein>
<dbReference type="AlphaFoldDB" id="A0A9D9J0J5"/>
<reference evidence="3" key="1">
    <citation type="submission" date="2020-10" db="EMBL/GenBank/DDBJ databases">
        <authorList>
            <person name="Gilroy R."/>
        </authorList>
    </citation>
    <scope>NUCLEOTIDE SEQUENCE</scope>
    <source>
        <strain evidence="3">B3-2255</strain>
    </source>
</reference>
<dbReference type="InterPro" id="IPR013486">
    <property type="entry name" value="SpoIID/LytB"/>
</dbReference>
<feature type="domain" description="Sporulation stage II protein D amidase enhancer LytB N-terminal" evidence="1">
    <location>
        <begin position="423"/>
        <end position="534"/>
    </location>
</feature>
<dbReference type="GO" id="GO:0030435">
    <property type="term" value="P:sporulation resulting in formation of a cellular spore"/>
    <property type="evidence" value="ECO:0007669"/>
    <property type="project" value="InterPro"/>
</dbReference>
<dbReference type="NCBIfam" id="TIGR02669">
    <property type="entry name" value="SpoIID_LytB"/>
    <property type="match status" value="1"/>
</dbReference>
<dbReference type="EMBL" id="JADILY010000075">
    <property type="protein sequence ID" value="MBO8481581.1"/>
    <property type="molecule type" value="Genomic_DNA"/>
</dbReference>
<dbReference type="Pfam" id="PF08486">
    <property type="entry name" value="SpoIID"/>
    <property type="match status" value="1"/>
</dbReference>
<organism evidence="3 4">
    <name type="scientific">Candidatus Merdivivens faecigallinarum</name>
    <dbReference type="NCBI Taxonomy" id="2840871"/>
    <lineage>
        <taxon>Bacteria</taxon>
        <taxon>Pseudomonadati</taxon>
        <taxon>Bacteroidota</taxon>
        <taxon>Bacteroidia</taxon>
        <taxon>Bacteroidales</taxon>
        <taxon>Muribaculaceae</taxon>
        <taxon>Muribaculaceae incertae sedis</taxon>
        <taxon>Candidatus Merdivivens</taxon>
    </lineage>
</organism>
<comment type="caution">
    <text evidence="3">The sequence shown here is derived from an EMBL/GenBank/DDBJ whole genome shotgun (WGS) entry which is preliminary data.</text>
</comment>
<dbReference type="InterPro" id="IPR013693">
    <property type="entry name" value="SpoIID/LytB_N"/>
</dbReference>
<evidence type="ECO:0000313" key="3">
    <source>
        <dbReference type="EMBL" id="MBO8481581.1"/>
    </source>
</evidence>
<gene>
    <name evidence="3" type="ORF">IAC87_03440</name>
</gene>
<dbReference type="PANTHER" id="PTHR30032:SF4">
    <property type="entry name" value="AMIDASE ENHANCER"/>
    <property type="match status" value="1"/>
</dbReference>
<dbReference type="InterPro" id="IPR046320">
    <property type="entry name" value="DUF4922"/>
</dbReference>
<dbReference type="InterPro" id="IPR051922">
    <property type="entry name" value="Bact_Sporulation_Assoc"/>
</dbReference>
<reference evidence="3" key="2">
    <citation type="journal article" date="2021" name="PeerJ">
        <title>Extensive microbial diversity within the chicken gut microbiome revealed by metagenomics and culture.</title>
        <authorList>
            <person name="Gilroy R."/>
            <person name="Ravi A."/>
            <person name="Getino M."/>
            <person name="Pursley I."/>
            <person name="Horton D.L."/>
            <person name="Alikhan N.F."/>
            <person name="Baker D."/>
            <person name="Gharbi K."/>
            <person name="Hall N."/>
            <person name="Watson M."/>
            <person name="Adriaenssens E.M."/>
            <person name="Foster-Nyarko E."/>
            <person name="Jarju S."/>
            <person name="Secka A."/>
            <person name="Antonio M."/>
            <person name="Oren A."/>
            <person name="Chaudhuri R.R."/>
            <person name="La Ragione R."/>
            <person name="Hildebrand F."/>
            <person name="Pallen M.J."/>
        </authorList>
    </citation>
    <scope>NUCLEOTIDE SEQUENCE</scope>
    <source>
        <strain evidence="3">B3-2255</strain>
    </source>
</reference>
<name>A0A9D9J0J5_9BACT</name>
<accession>A0A9D9J0J5</accession>